<name>A0A421GFS1_9STRA</name>
<evidence type="ECO:0000313" key="8">
    <source>
        <dbReference type="EMBL" id="RLN75666.1"/>
    </source>
</evidence>
<dbReference type="SUPFAM" id="SSF54928">
    <property type="entry name" value="RNA-binding domain, RBD"/>
    <property type="match status" value="1"/>
</dbReference>
<dbReference type="Proteomes" id="UP000785171">
    <property type="component" value="Unassembled WGS sequence"/>
</dbReference>
<feature type="compositionally biased region" description="Basic and acidic residues" evidence="3">
    <location>
        <begin position="293"/>
        <end position="322"/>
    </location>
</feature>
<dbReference type="InterPro" id="IPR050502">
    <property type="entry name" value="Euk_RNA-bind_prot"/>
</dbReference>
<accession>A0A421GFS1</accession>
<dbReference type="EMBL" id="MBDN02000393">
    <property type="protein sequence ID" value="RLN75666.1"/>
    <property type="molecule type" value="Genomic_DNA"/>
</dbReference>
<evidence type="ECO:0000313" key="6">
    <source>
        <dbReference type="EMBL" id="KAG2526978.1"/>
    </source>
</evidence>
<dbReference type="PROSITE" id="PS50102">
    <property type="entry name" value="RRM"/>
    <property type="match status" value="2"/>
</dbReference>
<dbReference type="InterPro" id="IPR034172">
    <property type="entry name" value="SHARP_RRM1"/>
</dbReference>
<dbReference type="Proteomes" id="UP000285624">
    <property type="component" value="Unassembled WGS sequence"/>
</dbReference>
<dbReference type="GO" id="GO:0005634">
    <property type="term" value="C:nucleus"/>
    <property type="evidence" value="ECO:0007669"/>
    <property type="project" value="TreeGrafter"/>
</dbReference>
<dbReference type="PANTHER" id="PTHR48025">
    <property type="entry name" value="OS02G0815200 PROTEIN"/>
    <property type="match status" value="1"/>
</dbReference>
<dbReference type="InterPro" id="IPR012677">
    <property type="entry name" value="Nucleotide-bd_a/b_plait_sf"/>
</dbReference>
<reference evidence="5" key="3">
    <citation type="submission" date="2020-06" db="EMBL/GenBank/DDBJ databases">
        <authorList>
            <person name="Studholme D.J."/>
        </authorList>
    </citation>
    <scope>NUCLEOTIDE SEQUENCE</scope>
    <source>
        <strain evidence="6">NZFS 2646</strain>
        <strain evidence="5">NZFS 3630</strain>
    </source>
</reference>
<evidence type="ECO:0000313" key="7">
    <source>
        <dbReference type="EMBL" id="RLN46873.1"/>
    </source>
</evidence>
<dbReference type="PANTHER" id="PTHR48025:SF1">
    <property type="entry name" value="RRM DOMAIN-CONTAINING PROTEIN"/>
    <property type="match status" value="1"/>
</dbReference>
<dbReference type="Proteomes" id="UP000792063">
    <property type="component" value="Unassembled WGS sequence"/>
</dbReference>
<evidence type="ECO:0000313" key="5">
    <source>
        <dbReference type="EMBL" id="KAG2516747.1"/>
    </source>
</evidence>
<sequence>MEPLEPEASTKLYIGNLFYELTQRDVEAEFSKFGPIEQCSVKKGYAFVHYEQLQDAETAVQEMNDKELGGRRLRVAFAVSSGFPPRRFDGPPPPQSQAPPPPPPMKLHSPRFGGNVSANLFVANIPSHIKMSQLDQAFAQFGEVKNVKILPQARADAPMSAFVDYADVGAAQKAHSATIIVAGQHLRTDYNFRKSKNGEGPRRMSRGSFDGPGSYDNEREGGHPRHDSFDSQSGRKSYAPRHEEEDEDAHRRHRHHHHSSRRHARHNRESPGRGRSGSPSQSRYRHHSSSSMKRGEEPTGMRERSRDHGDERTYVRRADAERLAQFQKPGRQHSAYLEHRPRGDERVPREYGGRDKSPPEFRRYSRPEMTRRGPRNDRSWYDYFFCALFCDGATTLT</sequence>
<dbReference type="Proteomes" id="UP000285883">
    <property type="component" value="Unassembled WGS sequence"/>
</dbReference>
<keyword evidence="9" id="KW-1185">Reference proteome</keyword>
<evidence type="ECO:0000256" key="1">
    <source>
        <dbReference type="ARBA" id="ARBA00022884"/>
    </source>
</evidence>
<evidence type="ECO:0000259" key="4">
    <source>
        <dbReference type="PROSITE" id="PS50102"/>
    </source>
</evidence>
<comment type="caution">
    <text evidence="8">The sequence shown here is derived from an EMBL/GenBank/DDBJ whole genome shotgun (WGS) entry which is preliminary data.</text>
</comment>
<feature type="compositionally biased region" description="Basic residues" evidence="3">
    <location>
        <begin position="251"/>
        <end position="266"/>
    </location>
</feature>
<keyword evidence="1 2" id="KW-0694">RNA-binding</keyword>
<dbReference type="InterPro" id="IPR000504">
    <property type="entry name" value="RRM_dom"/>
</dbReference>
<feature type="compositionally biased region" description="Basic and acidic residues" evidence="3">
    <location>
        <begin position="191"/>
        <end position="202"/>
    </location>
</feature>
<dbReference type="Gene3D" id="3.30.70.330">
    <property type="match status" value="2"/>
</dbReference>
<feature type="domain" description="RRM" evidence="4">
    <location>
        <begin position="10"/>
        <end position="80"/>
    </location>
</feature>
<dbReference type="SMART" id="SM00360">
    <property type="entry name" value="RRM"/>
    <property type="match status" value="2"/>
</dbReference>
<evidence type="ECO:0000256" key="2">
    <source>
        <dbReference type="PROSITE-ProRule" id="PRU00176"/>
    </source>
</evidence>
<feature type="compositionally biased region" description="Basic and acidic residues" evidence="3">
    <location>
        <begin position="216"/>
        <end position="229"/>
    </location>
</feature>
<dbReference type="EMBL" id="MAYM02000002">
    <property type="protein sequence ID" value="RLN46873.1"/>
    <property type="molecule type" value="Genomic_DNA"/>
</dbReference>
<dbReference type="EMBL" id="JPWU03000405">
    <property type="protein sequence ID" value="KAG2516747.1"/>
    <property type="molecule type" value="Genomic_DNA"/>
</dbReference>
<dbReference type="GO" id="GO:0003729">
    <property type="term" value="F:mRNA binding"/>
    <property type="evidence" value="ECO:0007669"/>
    <property type="project" value="TreeGrafter"/>
</dbReference>
<dbReference type="CDD" id="cd00590">
    <property type="entry name" value="RRM_SF"/>
    <property type="match status" value="1"/>
</dbReference>
<evidence type="ECO:0000313" key="9">
    <source>
        <dbReference type="Proteomes" id="UP000285624"/>
    </source>
</evidence>
<proteinExistence type="predicted"/>
<dbReference type="Pfam" id="PF00076">
    <property type="entry name" value="RRM_1"/>
    <property type="match status" value="2"/>
</dbReference>
<dbReference type="InterPro" id="IPR035979">
    <property type="entry name" value="RBD_domain_sf"/>
</dbReference>
<evidence type="ECO:0000256" key="3">
    <source>
        <dbReference type="SAM" id="MobiDB-lite"/>
    </source>
</evidence>
<feature type="domain" description="RRM" evidence="4">
    <location>
        <begin position="118"/>
        <end position="193"/>
    </location>
</feature>
<organism evidence="8 9">
    <name type="scientific">Phytophthora kernoviae</name>
    <dbReference type="NCBI Taxonomy" id="325452"/>
    <lineage>
        <taxon>Eukaryota</taxon>
        <taxon>Sar</taxon>
        <taxon>Stramenopiles</taxon>
        <taxon>Oomycota</taxon>
        <taxon>Peronosporomycetes</taxon>
        <taxon>Peronosporales</taxon>
        <taxon>Peronosporaceae</taxon>
        <taxon>Phytophthora</taxon>
    </lineage>
</organism>
<dbReference type="AlphaFoldDB" id="A0A421GFS1"/>
<protein>
    <recommendedName>
        <fullName evidence="4">RRM domain-containing protein</fullName>
    </recommendedName>
</protein>
<feature type="region of interest" description="Disordered" evidence="3">
    <location>
        <begin position="191"/>
        <end position="372"/>
    </location>
</feature>
<dbReference type="EMBL" id="JPWV03000062">
    <property type="protein sequence ID" value="KAG2526978.1"/>
    <property type="molecule type" value="Genomic_DNA"/>
</dbReference>
<feature type="region of interest" description="Disordered" evidence="3">
    <location>
        <begin position="83"/>
        <end position="110"/>
    </location>
</feature>
<reference evidence="9 10" key="2">
    <citation type="submission" date="2018-07" db="EMBL/GenBank/DDBJ databases">
        <title>Genome sequencing of oomycete isolates from Chile give support for New Zealand origin for Phytophthora kernoviae and make available the first Nothophytophthora sp. genome.</title>
        <authorList>
            <person name="Studholme D.J."/>
            <person name="Sanfuentes E."/>
            <person name="Panda P."/>
            <person name="Hill R."/>
            <person name="Sambles C."/>
            <person name="Grant M."/>
            <person name="Williams N.M."/>
            <person name="Mcdougal R.L."/>
        </authorList>
    </citation>
    <scope>NUCLEOTIDE SEQUENCE [LARGE SCALE GENOMIC DNA]</scope>
    <source>
        <strain evidence="7">Chile2</strain>
        <strain evidence="8">Chile4</strain>
    </source>
</reference>
<gene>
    <name evidence="7" type="ORF">BBI17_008089</name>
    <name evidence="8" type="ORF">BBO99_00008159</name>
    <name evidence="6" type="ORF">JM16_002385</name>
    <name evidence="5" type="ORF">JM18_007837</name>
</gene>
<feature type="compositionally biased region" description="Basic and acidic residues" evidence="3">
    <location>
        <begin position="336"/>
        <end position="372"/>
    </location>
</feature>
<reference evidence="5" key="1">
    <citation type="journal article" date="2015" name="Genom Data">
        <title>Genome sequences of six Phytophthora species associated with forests in New Zealand.</title>
        <authorList>
            <person name="Studholme D.J."/>
            <person name="McDougal R.L."/>
            <person name="Sambles C."/>
            <person name="Hansen E."/>
            <person name="Hardy G."/>
            <person name="Grant M."/>
            <person name="Ganley R.J."/>
            <person name="Williams N.M."/>
        </authorList>
    </citation>
    <scope>NUCLEOTIDE SEQUENCE</scope>
    <source>
        <strain evidence="6">NZFS 2646</strain>
        <strain evidence="5">NZFS 3630</strain>
    </source>
</reference>
<feature type="compositionally biased region" description="Pro residues" evidence="3">
    <location>
        <begin position="90"/>
        <end position="105"/>
    </location>
</feature>
<dbReference type="STRING" id="325452.A0A421GFS1"/>
<evidence type="ECO:0000313" key="10">
    <source>
        <dbReference type="Proteomes" id="UP000285883"/>
    </source>
</evidence>
<dbReference type="CDD" id="cd12348">
    <property type="entry name" value="RRM1_SHARP"/>
    <property type="match status" value="1"/>
</dbReference>